<evidence type="ECO:0000313" key="2">
    <source>
        <dbReference type="EMBL" id="MDB9535573.1"/>
    </source>
</evidence>
<reference evidence="2 3" key="1">
    <citation type="submission" date="2023-01" db="EMBL/GenBank/DDBJ databases">
        <title>Genomes from the Australian National Cyanobacteria Reference Collection.</title>
        <authorList>
            <person name="Willis A."/>
            <person name="Lee E.M.F."/>
        </authorList>
    </citation>
    <scope>NUCLEOTIDE SEQUENCE [LARGE SCALE GENOMIC DNA]</scope>
    <source>
        <strain evidence="2 3">CS-1226</strain>
    </source>
</reference>
<accession>A0ABT5AFP5</accession>
<sequence>MLVHFWINYSSSHAREVQSFLVLGNREQGTGNREQVTGDREQVTGDREQGTLNREEGTGNREQGTMNPSRNFVGFRVLYYCINLANKQIVDI</sequence>
<evidence type="ECO:0000313" key="3">
    <source>
        <dbReference type="Proteomes" id="UP001211249"/>
    </source>
</evidence>
<gene>
    <name evidence="2" type="ORF">PN451_06895</name>
</gene>
<name>A0ABT5AFP5_9CYAN</name>
<evidence type="ECO:0000256" key="1">
    <source>
        <dbReference type="SAM" id="MobiDB-lite"/>
    </source>
</evidence>
<keyword evidence="3" id="KW-1185">Reference proteome</keyword>
<dbReference type="Proteomes" id="UP001211249">
    <property type="component" value="Unassembled WGS sequence"/>
</dbReference>
<feature type="region of interest" description="Disordered" evidence="1">
    <location>
        <begin position="28"/>
        <end position="66"/>
    </location>
</feature>
<proteinExistence type="predicted"/>
<comment type="caution">
    <text evidence="2">The sequence shown here is derived from an EMBL/GenBank/DDBJ whole genome shotgun (WGS) entry which is preliminary data.</text>
</comment>
<protein>
    <submittedName>
        <fullName evidence="2">Uncharacterized protein</fullName>
    </submittedName>
</protein>
<organism evidence="2 3">
    <name type="scientific">Dolichospermum planctonicum CS-1226</name>
    <dbReference type="NCBI Taxonomy" id="3021751"/>
    <lineage>
        <taxon>Bacteria</taxon>
        <taxon>Bacillati</taxon>
        <taxon>Cyanobacteriota</taxon>
        <taxon>Cyanophyceae</taxon>
        <taxon>Nostocales</taxon>
        <taxon>Aphanizomenonaceae</taxon>
        <taxon>Dolichospermum</taxon>
        <taxon>Dolichospermum planctonicum</taxon>
    </lineage>
</organism>
<dbReference type="EMBL" id="JAQMUC010000036">
    <property type="protein sequence ID" value="MDB9535573.1"/>
    <property type="molecule type" value="Genomic_DNA"/>
</dbReference>
<feature type="compositionally biased region" description="Basic and acidic residues" evidence="1">
    <location>
        <begin position="36"/>
        <end position="59"/>
    </location>
</feature>